<evidence type="ECO:0000256" key="10">
    <source>
        <dbReference type="ARBA" id="ARBA00023288"/>
    </source>
</evidence>
<protein>
    <recommendedName>
        <fullName evidence="14">Dual specificity protein phosphatase 15</fullName>
        <ecNumber evidence="4">3.1.3.16</ecNumber>
        <ecNumber evidence="3">3.1.3.48</ecNumber>
    </recommendedName>
</protein>
<organism evidence="17 18">
    <name type="scientific">Dimorphilus gyrociliatus</name>
    <dbReference type="NCBI Taxonomy" id="2664684"/>
    <lineage>
        <taxon>Eukaryota</taxon>
        <taxon>Metazoa</taxon>
        <taxon>Spiralia</taxon>
        <taxon>Lophotrochozoa</taxon>
        <taxon>Annelida</taxon>
        <taxon>Polychaeta</taxon>
        <taxon>Polychaeta incertae sedis</taxon>
        <taxon>Dinophilidae</taxon>
        <taxon>Dimorphilus</taxon>
    </lineage>
</organism>
<comment type="catalytic activity">
    <reaction evidence="13">
        <text>O-phospho-L-tyrosyl-[protein] + H2O = L-tyrosyl-[protein] + phosphate</text>
        <dbReference type="Rhea" id="RHEA:10684"/>
        <dbReference type="Rhea" id="RHEA-COMP:10136"/>
        <dbReference type="Rhea" id="RHEA-COMP:20101"/>
        <dbReference type="ChEBI" id="CHEBI:15377"/>
        <dbReference type="ChEBI" id="CHEBI:43474"/>
        <dbReference type="ChEBI" id="CHEBI:46858"/>
        <dbReference type="ChEBI" id="CHEBI:61978"/>
        <dbReference type="EC" id="3.1.3.48"/>
    </reaction>
</comment>
<gene>
    <name evidence="17" type="ORF">DGYR_LOCUS9659</name>
</gene>
<keyword evidence="5" id="KW-1003">Cell membrane</keyword>
<evidence type="ECO:0000256" key="4">
    <source>
        <dbReference type="ARBA" id="ARBA00013081"/>
    </source>
</evidence>
<evidence type="ECO:0000256" key="6">
    <source>
        <dbReference type="ARBA" id="ARBA00022707"/>
    </source>
</evidence>
<dbReference type="InterPro" id="IPR000340">
    <property type="entry name" value="Dual-sp_phosphatase_cat-dom"/>
</dbReference>
<accession>A0A7I8W0R3</accession>
<dbReference type="InterPro" id="IPR020422">
    <property type="entry name" value="TYR_PHOSPHATASE_DUAL_dom"/>
</dbReference>
<dbReference type="PANTHER" id="PTHR45948">
    <property type="entry name" value="DUAL SPECIFICITY PROTEIN PHOSPHATASE DDB_G0269404-RELATED"/>
    <property type="match status" value="1"/>
</dbReference>
<keyword evidence="18" id="KW-1185">Reference proteome</keyword>
<dbReference type="EMBL" id="CAJFCJ010000015">
    <property type="protein sequence ID" value="CAD5121747.1"/>
    <property type="molecule type" value="Genomic_DNA"/>
</dbReference>
<dbReference type="PROSITE" id="PS50054">
    <property type="entry name" value="TYR_PHOSPHATASE_DUAL"/>
    <property type="match status" value="1"/>
</dbReference>
<dbReference type="GO" id="GO:0007165">
    <property type="term" value="P:signal transduction"/>
    <property type="evidence" value="ECO:0007669"/>
    <property type="project" value="TreeGrafter"/>
</dbReference>
<dbReference type="SMART" id="SM00195">
    <property type="entry name" value="DSPc"/>
    <property type="match status" value="1"/>
</dbReference>
<comment type="catalytic activity">
    <reaction evidence="11">
        <text>O-phospho-L-seryl-[protein] + H2O = L-seryl-[protein] + phosphate</text>
        <dbReference type="Rhea" id="RHEA:20629"/>
        <dbReference type="Rhea" id="RHEA-COMP:9863"/>
        <dbReference type="Rhea" id="RHEA-COMP:11604"/>
        <dbReference type="ChEBI" id="CHEBI:15377"/>
        <dbReference type="ChEBI" id="CHEBI:29999"/>
        <dbReference type="ChEBI" id="CHEBI:43474"/>
        <dbReference type="ChEBI" id="CHEBI:83421"/>
        <dbReference type="EC" id="3.1.3.16"/>
    </reaction>
</comment>
<evidence type="ECO:0000256" key="3">
    <source>
        <dbReference type="ARBA" id="ARBA00013064"/>
    </source>
</evidence>
<proteinExistence type="inferred from homology"/>
<dbReference type="AlphaFoldDB" id="A0A7I8W0R3"/>
<feature type="domain" description="Tyrosine specific protein phosphatases" evidence="16">
    <location>
        <begin position="65"/>
        <end position="123"/>
    </location>
</feature>
<keyword evidence="9" id="KW-0472">Membrane</keyword>
<dbReference type="GO" id="GO:0005886">
    <property type="term" value="C:plasma membrane"/>
    <property type="evidence" value="ECO:0007669"/>
    <property type="project" value="UniProtKB-SubCell"/>
</dbReference>
<evidence type="ECO:0000313" key="18">
    <source>
        <dbReference type="Proteomes" id="UP000549394"/>
    </source>
</evidence>
<dbReference type="FunFam" id="3.90.190.10:FF:000052">
    <property type="entry name" value="Dual specificity phosphatase 15"/>
    <property type="match status" value="1"/>
</dbReference>
<dbReference type="InterPro" id="IPR000387">
    <property type="entry name" value="Tyr_Pase_dom"/>
</dbReference>
<evidence type="ECO:0000259" key="15">
    <source>
        <dbReference type="PROSITE" id="PS50054"/>
    </source>
</evidence>
<evidence type="ECO:0000256" key="12">
    <source>
        <dbReference type="ARBA" id="ARBA00048336"/>
    </source>
</evidence>
<comment type="subcellular location">
    <subcellularLocation>
        <location evidence="1">Cell membrane</location>
        <topology evidence="1">Lipid-anchor</topology>
        <orientation evidence="1">Cytoplasmic side</orientation>
    </subcellularLocation>
</comment>
<name>A0A7I8W0R3_9ANNE</name>
<dbReference type="PANTHER" id="PTHR45948:SF2">
    <property type="entry name" value="DUAL SPECIFICITY PROTEIN PHOSPHATASE"/>
    <property type="match status" value="1"/>
</dbReference>
<keyword evidence="10" id="KW-0449">Lipoprotein</keyword>
<sequence length="208" mass="23948">MGTGMSKILEGLYVGNVRDSNSREQLQKNGITHVISIHDLVNQKKFSHIKYLNLVARDNEAQDLMHFFNETNEFIHEARASNGKVLVHCIMGVSRSVSLCVAYCMSVTNLGWRDCLNAIRQARKIAQPNYGFQKQLAIFQAERLQEARSKLKENYPNFSPNDEDTLQKLLEAHHKWVLTGEEDKNYPLEHDAYKEQLKSDGKNEIDKR</sequence>
<evidence type="ECO:0000256" key="9">
    <source>
        <dbReference type="ARBA" id="ARBA00023136"/>
    </source>
</evidence>
<comment type="catalytic activity">
    <reaction evidence="12">
        <text>O-phospho-L-threonyl-[protein] + H2O = L-threonyl-[protein] + phosphate</text>
        <dbReference type="Rhea" id="RHEA:47004"/>
        <dbReference type="Rhea" id="RHEA-COMP:11060"/>
        <dbReference type="Rhea" id="RHEA-COMP:11605"/>
        <dbReference type="ChEBI" id="CHEBI:15377"/>
        <dbReference type="ChEBI" id="CHEBI:30013"/>
        <dbReference type="ChEBI" id="CHEBI:43474"/>
        <dbReference type="ChEBI" id="CHEBI:61977"/>
        <dbReference type="EC" id="3.1.3.16"/>
    </reaction>
</comment>
<evidence type="ECO:0000256" key="8">
    <source>
        <dbReference type="ARBA" id="ARBA00022912"/>
    </source>
</evidence>
<comment type="similarity">
    <text evidence="2">Belongs to the protein-tyrosine phosphatase family. Non-receptor class dual specificity subfamily.</text>
</comment>
<dbReference type="Pfam" id="PF00782">
    <property type="entry name" value="DSPc"/>
    <property type="match status" value="1"/>
</dbReference>
<evidence type="ECO:0000256" key="1">
    <source>
        <dbReference type="ARBA" id="ARBA00004342"/>
    </source>
</evidence>
<evidence type="ECO:0000256" key="14">
    <source>
        <dbReference type="ARBA" id="ARBA00068799"/>
    </source>
</evidence>
<feature type="domain" description="Tyrosine-protein phosphatase" evidence="15">
    <location>
        <begin position="4"/>
        <end position="145"/>
    </location>
</feature>
<keyword evidence="6" id="KW-0519">Myristate</keyword>
<evidence type="ECO:0000256" key="11">
    <source>
        <dbReference type="ARBA" id="ARBA00047761"/>
    </source>
</evidence>
<dbReference type="Proteomes" id="UP000549394">
    <property type="component" value="Unassembled WGS sequence"/>
</dbReference>
<reference evidence="17 18" key="1">
    <citation type="submission" date="2020-08" db="EMBL/GenBank/DDBJ databases">
        <authorList>
            <person name="Hejnol A."/>
        </authorList>
    </citation>
    <scope>NUCLEOTIDE SEQUENCE [LARGE SCALE GENOMIC DNA]</scope>
</reference>
<dbReference type="PROSITE" id="PS50056">
    <property type="entry name" value="TYR_PHOSPHATASE_2"/>
    <property type="match status" value="1"/>
</dbReference>
<dbReference type="GO" id="GO:0004722">
    <property type="term" value="F:protein serine/threonine phosphatase activity"/>
    <property type="evidence" value="ECO:0007669"/>
    <property type="project" value="UniProtKB-EC"/>
</dbReference>
<dbReference type="EC" id="3.1.3.16" evidence="4"/>
<keyword evidence="7" id="KW-0378">Hydrolase</keyword>
<evidence type="ECO:0000313" key="17">
    <source>
        <dbReference type="EMBL" id="CAD5121747.1"/>
    </source>
</evidence>
<dbReference type="Gene3D" id="3.90.190.10">
    <property type="entry name" value="Protein tyrosine phosphatase superfamily"/>
    <property type="match status" value="1"/>
</dbReference>
<dbReference type="PRINTS" id="PR01908">
    <property type="entry name" value="ADSPHPHTASE"/>
</dbReference>
<dbReference type="OrthoDB" id="9979246at2759"/>
<dbReference type="EC" id="3.1.3.48" evidence="3"/>
<evidence type="ECO:0000256" key="13">
    <source>
        <dbReference type="ARBA" id="ARBA00051722"/>
    </source>
</evidence>
<comment type="caution">
    <text evidence="17">The sequence shown here is derived from an EMBL/GenBank/DDBJ whole genome shotgun (WGS) entry which is preliminary data.</text>
</comment>
<dbReference type="GO" id="GO:0005829">
    <property type="term" value="C:cytosol"/>
    <property type="evidence" value="ECO:0007669"/>
    <property type="project" value="TreeGrafter"/>
</dbReference>
<dbReference type="GO" id="GO:0004725">
    <property type="term" value="F:protein tyrosine phosphatase activity"/>
    <property type="evidence" value="ECO:0007669"/>
    <property type="project" value="UniProtKB-EC"/>
</dbReference>
<evidence type="ECO:0000259" key="16">
    <source>
        <dbReference type="PROSITE" id="PS50056"/>
    </source>
</evidence>
<evidence type="ECO:0000256" key="5">
    <source>
        <dbReference type="ARBA" id="ARBA00022475"/>
    </source>
</evidence>
<dbReference type="InterPro" id="IPR029021">
    <property type="entry name" value="Prot-tyrosine_phosphatase-like"/>
</dbReference>
<keyword evidence="8" id="KW-0904">Protein phosphatase</keyword>
<evidence type="ECO:0000256" key="7">
    <source>
        <dbReference type="ARBA" id="ARBA00022801"/>
    </source>
</evidence>
<dbReference type="SUPFAM" id="SSF52799">
    <property type="entry name" value="(Phosphotyrosine protein) phosphatases II"/>
    <property type="match status" value="1"/>
</dbReference>
<evidence type="ECO:0000256" key="2">
    <source>
        <dbReference type="ARBA" id="ARBA00008601"/>
    </source>
</evidence>